<sequence>MFRPVILLFFLVCCLVFPFPAASAAATPLDPREEAMAATLDVWRDGRFEQLYDLLSHRSGMTRERFVRLLRETDIRPACCFTKLRDFRVVNEKRTTAKVFARVGMEGGSSAENSHSREFTLDHEEGRWKMRLSDIKSLAGGTGSKRKR</sequence>
<evidence type="ECO:0000313" key="2">
    <source>
        <dbReference type="EMBL" id="CAH2032149.1"/>
    </source>
</evidence>
<evidence type="ECO:0000313" key="3">
    <source>
        <dbReference type="Proteomes" id="UP001295463"/>
    </source>
</evidence>
<keyword evidence="3" id="KW-1185">Reference proteome</keyword>
<dbReference type="Proteomes" id="UP001295463">
    <property type="component" value="Chromosome"/>
</dbReference>
<organism evidence="2 3">
    <name type="scientific">Trichlorobacter ammonificans</name>
    <dbReference type="NCBI Taxonomy" id="2916410"/>
    <lineage>
        <taxon>Bacteria</taxon>
        <taxon>Pseudomonadati</taxon>
        <taxon>Thermodesulfobacteriota</taxon>
        <taxon>Desulfuromonadia</taxon>
        <taxon>Geobacterales</taxon>
        <taxon>Geobacteraceae</taxon>
        <taxon>Trichlorobacter</taxon>
    </lineage>
</organism>
<gene>
    <name evidence="2" type="ORF">GEAMG1_2313</name>
</gene>
<protein>
    <recommendedName>
        <fullName evidence="4">DUF4440 domain-containing protein</fullName>
    </recommendedName>
</protein>
<feature type="signal peptide" evidence="1">
    <location>
        <begin position="1"/>
        <end position="24"/>
    </location>
</feature>
<reference evidence="2 3" key="1">
    <citation type="submission" date="2022-03" db="EMBL/GenBank/DDBJ databases">
        <authorList>
            <person name="Koch H."/>
        </authorList>
    </citation>
    <scope>NUCLEOTIDE SEQUENCE [LARGE SCALE GENOMIC DNA]</scope>
    <source>
        <strain evidence="2 3">G1</strain>
    </source>
</reference>
<evidence type="ECO:0000256" key="1">
    <source>
        <dbReference type="SAM" id="SignalP"/>
    </source>
</evidence>
<dbReference type="RefSeq" id="WP_305732924.1">
    <property type="nucleotide sequence ID" value="NZ_OW150024.1"/>
</dbReference>
<feature type="chain" id="PRO_5047200126" description="DUF4440 domain-containing protein" evidence="1">
    <location>
        <begin position="25"/>
        <end position="148"/>
    </location>
</feature>
<dbReference type="EMBL" id="OW150024">
    <property type="protein sequence ID" value="CAH2032149.1"/>
    <property type="molecule type" value="Genomic_DNA"/>
</dbReference>
<name>A0ABN8HH43_9BACT</name>
<evidence type="ECO:0008006" key="4">
    <source>
        <dbReference type="Google" id="ProtNLM"/>
    </source>
</evidence>
<accession>A0ABN8HH43</accession>
<proteinExistence type="predicted"/>
<keyword evidence="1" id="KW-0732">Signal</keyword>